<organism evidence="8 9">
    <name type="scientific">Caenorhabditis remanei</name>
    <name type="common">Caenorhabditis vulgaris</name>
    <dbReference type="NCBI Taxonomy" id="31234"/>
    <lineage>
        <taxon>Eukaryota</taxon>
        <taxon>Metazoa</taxon>
        <taxon>Ecdysozoa</taxon>
        <taxon>Nematoda</taxon>
        <taxon>Chromadorea</taxon>
        <taxon>Rhabditida</taxon>
        <taxon>Rhabditina</taxon>
        <taxon>Rhabditomorpha</taxon>
        <taxon>Rhabditoidea</taxon>
        <taxon>Rhabditidae</taxon>
        <taxon>Peloderinae</taxon>
        <taxon>Caenorhabditis</taxon>
    </lineage>
</organism>
<dbReference type="PANTHER" id="PTHR21645:SF5">
    <property type="entry name" value="GLYCOSYLTRANSFERASE FAMILY 92 PROTEIN C35A5.5"/>
    <property type="match status" value="1"/>
</dbReference>
<dbReference type="Proteomes" id="UP000483820">
    <property type="component" value="Chromosome V"/>
</dbReference>
<protein>
    <recommendedName>
        <fullName evidence="10">Glycosyltransferase family 92 protein</fullName>
    </recommendedName>
</protein>
<dbReference type="Pfam" id="PF01531">
    <property type="entry name" value="Glyco_transf_11"/>
    <property type="match status" value="1"/>
</dbReference>
<proteinExistence type="inferred from homology"/>
<evidence type="ECO:0000256" key="5">
    <source>
        <dbReference type="ARBA" id="ARBA00022692"/>
    </source>
</evidence>
<evidence type="ECO:0000256" key="1">
    <source>
        <dbReference type="ARBA" id="ARBA00004167"/>
    </source>
</evidence>
<dbReference type="GO" id="GO:0005975">
    <property type="term" value="P:carbohydrate metabolic process"/>
    <property type="evidence" value="ECO:0007669"/>
    <property type="project" value="InterPro"/>
</dbReference>
<keyword evidence="3" id="KW-0328">Glycosyltransferase</keyword>
<dbReference type="CDD" id="cd11301">
    <property type="entry name" value="Fut1_Fut2_like"/>
    <property type="match status" value="1"/>
</dbReference>
<name>A0A6A5GEM8_CAERE</name>
<evidence type="ECO:0008006" key="10">
    <source>
        <dbReference type="Google" id="ProtNLM"/>
    </source>
</evidence>
<dbReference type="EMBL" id="WUAV01000005">
    <property type="protein sequence ID" value="KAF1753194.1"/>
    <property type="molecule type" value="Genomic_DNA"/>
</dbReference>
<keyword evidence="6" id="KW-1133">Transmembrane helix</keyword>
<dbReference type="AlphaFoldDB" id="A0A6A5GEM8"/>
<reference evidence="8 9" key="1">
    <citation type="submission" date="2019-12" db="EMBL/GenBank/DDBJ databases">
        <title>Chromosome-level assembly of the Caenorhabditis remanei genome.</title>
        <authorList>
            <person name="Teterina A.A."/>
            <person name="Willis J.H."/>
            <person name="Phillips P.C."/>
        </authorList>
    </citation>
    <scope>NUCLEOTIDE SEQUENCE [LARGE SCALE GENOMIC DNA]</scope>
    <source>
        <strain evidence="8 9">PX506</strain>
        <tissue evidence="8">Whole organism</tissue>
    </source>
</reference>
<dbReference type="GeneID" id="9801867"/>
<evidence type="ECO:0000256" key="2">
    <source>
        <dbReference type="ARBA" id="ARBA00007647"/>
    </source>
</evidence>
<keyword evidence="5" id="KW-0812">Transmembrane</keyword>
<evidence type="ECO:0000256" key="6">
    <source>
        <dbReference type="ARBA" id="ARBA00022989"/>
    </source>
</evidence>
<evidence type="ECO:0000313" key="8">
    <source>
        <dbReference type="EMBL" id="KAF1753194.1"/>
    </source>
</evidence>
<evidence type="ECO:0000256" key="3">
    <source>
        <dbReference type="ARBA" id="ARBA00022676"/>
    </source>
</evidence>
<dbReference type="KEGG" id="crq:GCK72_019750"/>
<gene>
    <name evidence="8" type="ORF">GCK72_019750</name>
</gene>
<evidence type="ECO:0000313" key="9">
    <source>
        <dbReference type="Proteomes" id="UP000483820"/>
    </source>
</evidence>
<dbReference type="InterPro" id="IPR002516">
    <property type="entry name" value="Glyco_trans_11"/>
</dbReference>
<dbReference type="PANTHER" id="PTHR21645">
    <property type="entry name" value="GLYCOSYLTRANSFERASE FAMILY 92 PROTEIN"/>
    <property type="match status" value="1"/>
</dbReference>
<dbReference type="GO" id="GO:0016020">
    <property type="term" value="C:membrane"/>
    <property type="evidence" value="ECO:0007669"/>
    <property type="project" value="UniProtKB-SubCell"/>
</dbReference>
<dbReference type="InterPro" id="IPR052012">
    <property type="entry name" value="GTase_92"/>
</dbReference>
<accession>A0A6A5GEM8</accession>
<dbReference type="Pfam" id="PF01697">
    <property type="entry name" value="Glyco_transf_92"/>
    <property type="match status" value="1"/>
</dbReference>
<evidence type="ECO:0000256" key="4">
    <source>
        <dbReference type="ARBA" id="ARBA00022679"/>
    </source>
</evidence>
<sequence>MLEIIKLSSKTDNGFLVVKYSKKAFKSPIFWMIMVYSVFLLRAIHEDDPLEIPYPPAQVNYKTSRKFISSNYAASSRLGNHLFELASVLSIARELQRVPIFFIEDCYHEKMWEDTNALIPGLMNQFLVINGSVPRSIRRTTFHAKCCTFENPSVLENVQDEYLHLKGTHYQSWKYFSQMRNELIGFLKMPTNHFFYLPVSSRSTFVTCVHVRRGDFLRVGFHVADEKFIRSAMNFVARQEGARRKHMTTVYFGDDFQFMDYLRNGTTSSDAYVSQNSPSDDLLYSKSNCDVVFISAAHSTFGWWMGYLSKGNRVYYTDIQYTKDYILETGEFKSDDYYPPHWIPLKYAGSDDRFINWYLSFRHKITVLILGDSASNTDAYIINTYYYPSSKSLGNNAVAMVLLLDRNTMRDITRHQMKLIATNADNQSVAVVPKLVKEQLNEACRFVNIVATTNVLPRMTKLEISDGEHKVEIPFKLPRNTSPSRVIICISPQFIAEQWQLFITHSHVARRFGGHLHIYVTSMLDSFFELVQEYELLGYVTLDFWIRMKFQNGSDTSLEPNSNSELRNQAGAQTDCLLQYKEAAEFITFFDIDDILFPRGYDAYFDEFTALHAQNPGILTFHYSKREMMVYNKADIHDINFLEIFGHTWFVNEEDYGKVMTKPTNINSMWIHESFNFSYKKKFFMDSNYLIHMQKPIDTNGKNTIPYKMSKFEIMPEMQLNSSVLLEIQEEFVSLLNFTNISTIAEKLPKQSYYFPIIYRCYYEKFYKKFQKQCPNGEGCLIPQRSDMNCVHSEVDYKSGPQMKPITYHFHENPRWIKTIGCHA</sequence>
<keyword evidence="7" id="KW-0472">Membrane</keyword>
<evidence type="ECO:0000256" key="7">
    <source>
        <dbReference type="ARBA" id="ARBA00023136"/>
    </source>
</evidence>
<dbReference type="GO" id="GO:0008107">
    <property type="term" value="F:galactoside 2-alpha-L-fucosyltransferase activity"/>
    <property type="evidence" value="ECO:0007669"/>
    <property type="project" value="InterPro"/>
</dbReference>
<comment type="subcellular location">
    <subcellularLocation>
        <location evidence="1">Membrane</location>
        <topology evidence="1">Single-pass membrane protein</topology>
    </subcellularLocation>
</comment>
<comment type="similarity">
    <text evidence="2">Belongs to the glycosyltransferase 92 family.</text>
</comment>
<dbReference type="CTD" id="9801867"/>
<dbReference type="RefSeq" id="XP_053582116.1">
    <property type="nucleotide sequence ID" value="XM_053733203.1"/>
</dbReference>
<comment type="caution">
    <text evidence="8">The sequence shown here is derived from an EMBL/GenBank/DDBJ whole genome shotgun (WGS) entry which is preliminary data.</text>
</comment>
<keyword evidence="4" id="KW-0808">Transferase</keyword>
<dbReference type="InterPro" id="IPR008166">
    <property type="entry name" value="Glyco_transf_92"/>
</dbReference>